<keyword evidence="3" id="KW-1185">Reference proteome</keyword>
<evidence type="ECO:0000313" key="3">
    <source>
        <dbReference type="Proteomes" id="UP001603978"/>
    </source>
</evidence>
<comment type="caution">
    <text evidence="2">The sequence shown here is derived from an EMBL/GenBank/DDBJ whole genome shotgun (WGS) entry which is preliminary data.</text>
</comment>
<dbReference type="EMBL" id="JBICRM010000008">
    <property type="protein sequence ID" value="MFG1704792.1"/>
    <property type="molecule type" value="Genomic_DNA"/>
</dbReference>
<organism evidence="2 3">
    <name type="scientific">Nonomuraea marmarensis</name>
    <dbReference type="NCBI Taxonomy" id="3351344"/>
    <lineage>
        <taxon>Bacteria</taxon>
        <taxon>Bacillati</taxon>
        <taxon>Actinomycetota</taxon>
        <taxon>Actinomycetes</taxon>
        <taxon>Streptosporangiales</taxon>
        <taxon>Streptosporangiaceae</taxon>
        <taxon>Nonomuraea</taxon>
    </lineage>
</organism>
<dbReference type="RefSeq" id="WP_393166154.1">
    <property type="nucleotide sequence ID" value="NZ_JBICRM010000008.1"/>
</dbReference>
<proteinExistence type="predicted"/>
<gene>
    <name evidence="2" type="ORF">ACFLIM_16525</name>
</gene>
<evidence type="ECO:0000313" key="2">
    <source>
        <dbReference type="EMBL" id="MFG1704792.1"/>
    </source>
</evidence>
<feature type="region of interest" description="Disordered" evidence="1">
    <location>
        <begin position="46"/>
        <end position="75"/>
    </location>
</feature>
<reference evidence="2 3" key="1">
    <citation type="submission" date="2024-10" db="EMBL/GenBank/DDBJ databases">
        <authorList>
            <person name="Topkara A.R."/>
            <person name="Saygin H."/>
        </authorList>
    </citation>
    <scope>NUCLEOTIDE SEQUENCE [LARGE SCALE GENOMIC DNA]</scope>
    <source>
        <strain evidence="2 3">M3C6</strain>
    </source>
</reference>
<evidence type="ECO:0000256" key="1">
    <source>
        <dbReference type="SAM" id="MobiDB-lite"/>
    </source>
</evidence>
<sequence>MITGGTVHDTVRNGASGVALAHYRVTTYQESCEEVDGFPMCHIETDVQESEPEPAVGRVSTGVGTSKPITPWPVPAPGPPAWVQVGLWVRVCTIDFSEGGVRRACSGLG</sequence>
<dbReference type="Proteomes" id="UP001603978">
    <property type="component" value="Unassembled WGS sequence"/>
</dbReference>
<name>A0ABW7ABS5_9ACTN</name>
<accession>A0ABW7ABS5</accession>
<protein>
    <submittedName>
        <fullName evidence="2">Uncharacterized protein</fullName>
    </submittedName>
</protein>